<name>A0AAN8EI85_9EURO</name>
<dbReference type="Proteomes" id="UP001316803">
    <property type="component" value="Unassembled WGS sequence"/>
</dbReference>
<comment type="caution">
    <text evidence="1">The sequence shown here is derived from an EMBL/GenBank/DDBJ whole genome shotgun (WGS) entry which is preliminary data.</text>
</comment>
<evidence type="ECO:0008006" key="3">
    <source>
        <dbReference type="Google" id="ProtNLM"/>
    </source>
</evidence>
<evidence type="ECO:0000313" key="2">
    <source>
        <dbReference type="Proteomes" id="UP001316803"/>
    </source>
</evidence>
<dbReference type="EMBL" id="JAKLMC020000005">
    <property type="protein sequence ID" value="KAK5956274.1"/>
    <property type="molecule type" value="Genomic_DNA"/>
</dbReference>
<evidence type="ECO:0000313" key="1">
    <source>
        <dbReference type="EMBL" id="KAK5956274.1"/>
    </source>
</evidence>
<accession>A0AAN8EI85</accession>
<organism evidence="1 2">
    <name type="scientific">Knufia fluminis</name>
    <dbReference type="NCBI Taxonomy" id="191047"/>
    <lineage>
        <taxon>Eukaryota</taxon>
        <taxon>Fungi</taxon>
        <taxon>Dikarya</taxon>
        <taxon>Ascomycota</taxon>
        <taxon>Pezizomycotina</taxon>
        <taxon>Eurotiomycetes</taxon>
        <taxon>Chaetothyriomycetidae</taxon>
        <taxon>Chaetothyriales</taxon>
        <taxon>Trichomeriaceae</taxon>
        <taxon>Knufia</taxon>
    </lineage>
</organism>
<protein>
    <recommendedName>
        <fullName evidence="3">BTB/POZ domain-containing protein</fullName>
    </recommendedName>
</protein>
<reference evidence="1 2" key="1">
    <citation type="submission" date="2022-12" db="EMBL/GenBank/DDBJ databases">
        <title>Genomic features and morphological characterization of a novel Knufia sp. strain isolated from spacecraft assembly facility.</title>
        <authorList>
            <person name="Teixeira M."/>
            <person name="Chander A.M."/>
            <person name="Stajich J.E."/>
            <person name="Venkateswaran K."/>
        </authorList>
    </citation>
    <scope>NUCLEOTIDE SEQUENCE [LARGE SCALE GENOMIC DNA]</scope>
    <source>
        <strain evidence="1 2">FJI-L2-BK-P2</strain>
    </source>
</reference>
<keyword evidence="2" id="KW-1185">Reference proteome</keyword>
<dbReference type="AlphaFoldDB" id="A0AAN8EI85"/>
<gene>
    <name evidence="1" type="ORF">OHC33_002850</name>
</gene>
<proteinExistence type="predicted"/>
<sequence length="206" mass="23092">MFSTNTKPTSPKPKQRYLEVRFGTSWPDQKTMQIEENLLQKIPYFADAITSGSMIFSETQRFGDCSVETFESVLQYIKSGELQSLAPSDDDVMLDHTKAVSYARQFVVAHRLGLKYIEDALAIEIVNFEVKSGKPSPRVVEILSEAGLQSSDLYAKLMVGMARAVRDGSYSDTEHQKMDKTYAQLFLRWEKGDLMALLGVVGGMKG</sequence>